<dbReference type="Gene3D" id="3.40.50.1820">
    <property type="entry name" value="alpha/beta hydrolase"/>
    <property type="match status" value="1"/>
</dbReference>
<dbReference type="OrthoDB" id="595091at2"/>
<reference evidence="2" key="1">
    <citation type="submission" date="2016-10" db="EMBL/GenBank/DDBJ databases">
        <authorList>
            <person name="Varghese N."/>
            <person name="Submissions S."/>
        </authorList>
    </citation>
    <scope>NUCLEOTIDE SEQUENCE [LARGE SCALE GENOMIC DNA]</scope>
    <source>
        <strain evidence="2">CGMCC 1.12402</strain>
    </source>
</reference>
<gene>
    <name evidence="1" type="ORF">SAMN05216290_3304</name>
</gene>
<evidence type="ECO:0000313" key="1">
    <source>
        <dbReference type="EMBL" id="SEW37455.1"/>
    </source>
</evidence>
<protein>
    <submittedName>
        <fullName evidence="1">Predicted esterase</fullName>
    </submittedName>
</protein>
<organism evidence="1 2">
    <name type="scientific">Roseivirga pacifica</name>
    <dbReference type="NCBI Taxonomy" id="1267423"/>
    <lineage>
        <taxon>Bacteria</taxon>
        <taxon>Pseudomonadati</taxon>
        <taxon>Bacteroidota</taxon>
        <taxon>Cytophagia</taxon>
        <taxon>Cytophagales</taxon>
        <taxon>Roseivirgaceae</taxon>
        <taxon>Roseivirga</taxon>
    </lineage>
</organism>
<accession>A0A1I0R9S1</accession>
<dbReference type="AlphaFoldDB" id="A0A1I0R9S1"/>
<dbReference type="RefSeq" id="WP_090259913.1">
    <property type="nucleotide sequence ID" value="NZ_FOIR01000003.1"/>
</dbReference>
<proteinExistence type="predicted"/>
<dbReference type="GeneID" id="99987981"/>
<dbReference type="EMBL" id="FOIR01000003">
    <property type="protein sequence ID" value="SEW37455.1"/>
    <property type="molecule type" value="Genomic_DNA"/>
</dbReference>
<sequence>MEHRISFEFNARYEVLGEPSDKIEHLWFVCHGHGQLAKFFIRKFNHLDDGKHLIVAPEGLFRYYLQGFTGRVGATWMTKEDRVSDINNYLNYLSAVMGAVKQKLNPDVKTTLLGFSQGAATISRFATQTDVAFDRLVLWAGIFPPDLPPLESHRKLNDKACFLVCGMQDPFLTPERIAEQRAIADTINIHPQEITFEGEHVLDEAVLTQIDQTPYRQK</sequence>
<dbReference type="STRING" id="1267423.SAMN05216290_3304"/>
<keyword evidence="2" id="KW-1185">Reference proteome</keyword>
<dbReference type="InterPro" id="IPR029058">
    <property type="entry name" value="AB_hydrolase_fold"/>
</dbReference>
<dbReference type="Proteomes" id="UP000199437">
    <property type="component" value="Unassembled WGS sequence"/>
</dbReference>
<name>A0A1I0R9S1_9BACT</name>
<evidence type="ECO:0000313" key="2">
    <source>
        <dbReference type="Proteomes" id="UP000199437"/>
    </source>
</evidence>
<dbReference type="SUPFAM" id="SSF53474">
    <property type="entry name" value="alpha/beta-Hydrolases"/>
    <property type="match status" value="1"/>
</dbReference>